<proteinExistence type="predicted"/>
<keyword evidence="1" id="KW-0175">Coiled coil</keyword>
<accession>A0ABQ9ZWV4</accession>
<protein>
    <submittedName>
        <fullName evidence="3">Uncharacterized protein</fullName>
    </submittedName>
</protein>
<evidence type="ECO:0000313" key="4">
    <source>
        <dbReference type="Proteomes" id="UP001234178"/>
    </source>
</evidence>
<dbReference type="Proteomes" id="UP001234178">
    <property type="component" value="Unassembled WGS sequence"/>
</dbReference>
<sequence>MNVINQPNLPYLTVSPVTRTDSSASSRSKKSFSTSLLEEIRPHPKAAPNKTANKRKTRQTAILTSTPVKDAIELEQSVSKSRIKRKLMETEKEDKKNELKKLKDEKEKVSKERSRKTIKKLLPLKKKIGFALFVRPRTVKQQLLGFITKAANLHTGVAFDNYDCYVETLTGKDTLQNTVGIVHQDETECLLQDDNVYVDPSIELQSIQQLQ</sequence>
<keyword evidence="4" id="KW-1185">Reference proteome</keyword>
<feature type="compositionally biased region" description="Low complexity" evidence="2">
    <location>
        <begin position="22"/>
        <end position="35"/>
    </location>
</feature>
<name>A0ABQ9ZWV4_9CRUS</name>
<evidence type="ECO:0000256" key="1">
    <source>
        <dbReference type="SAM" id="Coils"/>
    </source>
</evidence>
<organism evidence="3 4">
    <name type="scientific">Daphnia magna</name>
    <dbReference type="NCBI Taxonomy" id="35525"/>
    <lineage>
        <taxon>Eukaryota</taxon>
        <taxon>Metazoa</taxon>
        <taxon>Ecdysozoa</taxon>
        <taxon>Arthropoda</taxon>
        <taxon>Crustacea</taxon>
        <taxon>Branchiopoda</taxon>
        <taxon>Diplostraca</taxon>
        <taxon>Cladocera</taxon>
        <taxon>Anomopoda</taxon>
        <taxon>Daphniidae</taxon>
        <taxon>Daphnia</taxon>
    </lineage>
</organism>
<feature type="coiled-coil region" evidence="1">
    <location>
        <begin position="85"/>
        <end position="119"/>
    </location>
</feature>
<comment type="caution">
    <text evidence="3">The sequence shown here is derived from an EMBL/GenBank/DDBJ whole genome shotgun (WGS) entry which is preliminary data.</text>
</comment>
<reference evidence="3 4" key="1">
    <citation type="journal article" date="2023" name="Nucleic Acids Res.">
        <title>The hologenome of Daphnia magna reveals possible DNA methylation and microbiome-mediated evolution of the host genome.</title>
        <authorList>
            <person name="Chaturvedi A."/>
            <person name="Li X."/>
            <person name="Dhandapani V."/>
            <person name="Marshall H."/>
            <person name="Kissane S."/>
            <person name="Cuenca-Cambronero M."/>
            <person name="Asole G."/>
            <person name="Calvet F."/>
            <person name="Ruiz-Romero M."/>
            <person name="Marangio P."/>
            <person name="Guigo R."/>
            <person name="Rago D."/>
            <person name="Mirbahai L."/>
            <person name="Eastwood N."/>
            <person name="Colbourne J.K."/>
            <person name="Zhou J."/>
            <person name="Mallon E."/>
            <person name="Orsini L."/>
        </authorList>
    </citation>
    <scope>NUCLEOTIDE SEQUENCE [LARGE SCALE GENOMIC DNA]</scope>
    <source>
        <strain evidence="3">LRV0_1</strain>
    </source>
</reference>
<evidence type="ECO:0000313" key="3">
    <source>
        <dbReference type="EMBL" id="KAK4017384.1"/>
    </source>
</evidence>
<dbReference type="EMBL" id="JAOYFB010000006">
    <property type="protein sequence ID" value="KAK4017384.1"/>
    <property type="molecule type" value="Genomic_DNA"/>
</dbReference>
<feature type="region of interest" description="Disordered" evidence="2">
    <location>
        <begin position="1"/>
        <end position="61"/>
    </location>
</feature>
<gene>
    <name evidence="3" type="ORF">OUZ56_032696</name>
</gene>
<evidence type="ECO:0000256" key="2">
    <source>
        <dbReference type="SAM" id="MobiDB-lite"/>
    </source>
</evidence>